<feature type="region of interest" description="Disordered" evidence="2">
    <location>
        <begin position="265"/>
        <end position="308"/>
    </location>
</feature>
<evidence type="ECO:0000313" key="4">
    <source>
        <dbReference type="Proteomes" id="UP001460270"/>
    </source>
</evidence>
<sequence>MLTSRGHSYESEPCRVCGSNSHPGNFLCVSGVDTWSKEKQEETLLLAEEQFILCLLRVNVIGVFLSALCVLVYDCCCRSEPQDTAERLEVLRHAGGEEGGPSKGLRSKKGNVDVEDVGYEDAAMLSEPPSLASIREAINDTMAKSMSEWDIKLSQQLRQLQSNFSEDVKRQLGEIRIEFRQMVEETAGKVEATLRRLDEAEGRIEEVESFGIEISYADDEDACVFRFRDCDLSKRRTSCGGSACEGFPDLPIAQAECTKAAVPPLGARKGEESGIQSDYRQRVKDRLQEFHHHSVETAAEETPPSTLT</sequence>
<evidence type="ECO:0000256" key="2">
    <source>
        <dbReference type="SAM" id="MobiDB-lite"/>
    </source>
</evidence>
<protein>
    <submittedName>
        <fullName evidence="3">Uncharacterized protein</fullName>
    </submittedName>
</protein>
<evidence type="ECO:0000256" key="1">
    <source>
        <dbReference type="SAM" id="Coils"/>
    </source>
</evidence>
<keyword evidence="1" id="KW-0175">Coiled coil</keyword>
<accession>A0AAW0NHI5</accession>
<evidence type="ECO:0000313" key="3">
    <source>
        <dbReference type="EMBL" id="KAK7891857.1"/>
    </source>
</evidence>
<feature type="coiled-coil region" evidence="1">
    <location>
        <begin position="183"/>
        <end position="210"/>
    </location>
</feature>
<keyword evidence="4" id="KW-1185">Reference proteome</keyword>
<name>A0AAW0NHI5_9GOBI</name>
<reference evidence="4" key="1">
    <citation type="submission" date="2024-04" db="EMBL/GenBank/DDBJ databases">
        <title>Salinicola lusitanus LLJ914,a marine bacterium isolated from the Okinawa Trough.</title>
        <authorList>
            <person name="Li J."/>
        </authorList>
    </citation>
    <scope>NUCLEOTIDE SEQUENCE [LARGE SCALE GENOMIC DNA]</scope>
</reference>
<dbReference type="Proteomes" id="UP001460270">
    <property type="component" value="Unassembled WGS sequence"/>
</dbReference>
<comment type="caution">
    <text evidence="3">The sequence shown here is derived from an EMBL/GenBank/DDBJ whole genome shotgun (WGS) entry which is preliminary data.</text>
</comment>
<feature type="compositionally biased region" description="Basic and acidic residues" evidence="2">
    <location>
        <begin position="279"/>
        <end position="295"/>
    </location>
</feature>
<dbReference type="AlphaFoldDB" id="A0AAW0NHI5"/>
<proteinExistence type="predicted"/>
<gene>
    <name evidence="3" type="ORF">WMY93_023820</name>
</gene>
<organism evidence="3 4">
    <name type="scientific">Mugilogobius chulae</name>
    <name type="common">yellowstripe goby</name>
    <dbReference type="NCBI Taxonomy" id="88201"/>
    <lineage>
        <taxon>Eukaryota</taxon>
        <taxon>Metazoa</taxon>
        <taxon>Chordata</taxon>
        <taxon>Craniata</taxon>
        <taxon>Vertebrata</taxon>
        <taxon>Euteleostomi</taxon>
        <taxon>Actinopterygii</taxon>
        <taxon>Neopterygii</taxon>
        <taxon>Teleostei</taxon>
        <taxon>Neoteleostei</taxon>
        <taxon>Acanthomorphata</taxon>
        <taxon>Gobiaria</taxon>
        <taxon>Gobiiformes</taxon>
        <taxon>Gobioidei</taxon>
        <taxon>Gobiidae</taxon>
        <taxon>Gobionellinae</taxon>
        <taxon>Mugilogobius</taxon>
    </lineage>
</organism>
<dbReference type="EMBL" id="JBBPFD010000017">
    <property type="protein sequence ID" value="KAK7891857.1"/>
    <property type="molecule type" value="Genomic_DNA"/>
</dbReference>